<dbReference type="FunFam" id="1.10.10.10:FF:000001">
    <property type="entry name" value="LysR family transcriptional regulator"/>
    <property type="match status" value="1"/>
</dbReference>
<dbReference type="Pfam" id="PF03466">
    <property type="entry name" value="LysR_substrate"/>
    <property type="match status" value="1"/>
</dbReference>
<feature type="domain" description="HTH lysR-type" evidence="5">
    <location>
        <begin position="1"/>
        <end position="58"/>
    </location>
</feature>
<dbReference type="PROSITE" id="PS50931">
    <property type="entry name" value="HTH_LYSR"/>
    <property type="match status" value="1"/>
</dbReference>
<keyword evidence="3" id="KW-0238">DNA-binding</keyword>
<dbReference type="InterPro" id="IPR005119">
    <property type="entry name" value="LysR_subst-bd"/>
</dbReference>
<dbReference type="InterPro" id="IPR036388">
    <property type="entry name" value="WH-like_DNA-bd_sf"/>
</dbReference>
<dbReference type="AlphaFoldDB" id="A0A7I8DF29"/>
<dbReference type="GO" id="GO:0003677">
    <property type="term" value="F:DNA binding"/>
    <property type="evidence" value="ECO:0007669"/>
    <property type="project" value="UniProtKB-KW"/>
</dbReference>
<protein>
    <submittedName>
        <fullName evidence="6">LysR family transcriptional regulator</fullName>
    </submittedName>
</protein>
<dbReference type="Pfam" id="PF00126">
    <property type="entry name" value="HTH_1"/>
    <property type="match status" value="1"/>
</dbReference>
<dbReference type="Proteomes" id="UP000515703">
    <property type="component" value="Chromosome"/>
</dbReference>
<evidence type="ECO:0000256" key="3">
    <source>
        <dbReference type="ARBA" id="ARBA00023125"/>
    </source>
</evidence>
<reference evidence="6 7" key="1">
    <citation type="submission" date="2020-08" db="EMBL/GenBank/DDBJ databases">
        <title>Draft genome sequencing of an Anaerocolumna strain isolated from anoxic soil subjected to BSD treatment.</title>
        <authorList>
            <person name="Uek A."/>
            <person name="Tonouchi A."/>
        </authorList>
    </citation>
    <scope>NUCLEOTIDE SEQUENCE [LARGE SCALE GENOMIC DNA]</scope>
    <source>
        <strain evidence="6 7">CTTW</strain>
    </source>
</reference>
<organism evidence="6 7">
    <name type="scientific">Anaerocolumna chitinilytica</name>
    <dbReference type="NCBI Taxonomy" id="1727145"/>
    <lineage>
        <taxon>Bacteria</taxon>
        <taxon>Bacillati</taxon>
        <taxon>Bacillota</taxon>
        <taxon>Clostridia</taxon>
        <taxon>Lachnospirales</taxon>
        <taxon>Lachnospiraceae</taxon>
        <taxon>Anaerocolumna</taxon>
    </lineage>
</organism>
<dbReference type="SUPFAM" id="SSF46785">
    <property type="entry name" value="Winged helix' DNA-binding domain"/>
    <property type="match status" value="1"/>
</dbReference>
<evidence type="ECO:0000313" key="7">
    <source>
        <dbReference type="Proteomes" id="UP000515703"/>
    </source>
</evidence>
<dbReference type="InterPro" id="IPR036390">
    <property type="entry name" value="WH_DNA-bd_sf"/>
</dbReference>
<evidence type="ECO:0000256" key="2">
    <source>
        <dbReference type="ARBA" id="ARBA00023015"/>
    </source>
</evidence>
<dbReference type="GO" id="GO:0003700">
    <property type="term" value="F:DNA-binding transcription factor activity"/>
    <property type="evidence" value="ECO:0007669"/>
    <property type="project" value="InterPro"/>
</dbReference>
<keyword evidence="4" id="KW-0804">Transcription</keyword>
<dbReference type="SUPFAM" id="SSF53850">
    <property type="entry name" value="Periplasmic binding protein-like II"/>
    <property type="match status" value="1"/>
</dbReference>
<dbReference type="GO" id="GO:0032993">
    <property type="term" value="C:protein-DNA complex"/>
    <property type="evidence" value="ECO:0007669"/>
    <property type="project" value="TreeGrafter"/>
</dbReference>
<dbReference type="Gene3D" id="3.40.190.10">
    <property type="entry name" value="Periplasmic binding protein-like II"/>
    <property type="match status" value="2"/>
</dbReference>
<evidence type="ECO:0000256" key="1">
    <source>
        <dbReference type="ARBA" id="ARBA00009437"/>
    </source>
</evidence>
<dbReference type="CDD" id="cd05466">
    <property type="entry name" value="PBP2_LTTR_substrate"/>
    <property type="match status" value="1"/>
</dbReference>
<evidence type="ECO:0000256" key="4">
    <source>
        <dbReference type="ARBA" id="ARBA00023163"/>
    </source>
</evidence>
<sequence>MNLMKLEYFIEVAKYKSFTKAAQKCHVAQPAISQQIKSLEQDLGFELIDRASKQFKLTEAGRALYQDGIKLLNDFTYTVDKCRDISQKFSGTLNIGITGWDENAYVIELVSKLYKEYPGISVNYKRVKVSTVAADLLNREYDCTLTIPYDFTDHSEIRFQNFARCKAYTLVNKKNPLSKKQSLTKEEISSQNCIVLNLVGMERSKEHLISFFSEKGILPEKITSVEDMDIMNIYVGMNQGIAIVPEMCCEVKGLDMVKIPVEGGLEYIDMSVVYNKNNENPSLKYFLEVVRSEHKI</sequence>
<dbReference type="RefSeq" id="WP_185257560.1">
    <property type="nucleotide sequence ID" value="NZ_AP023368.1"/>
</dbReference>
<evidence type="ECO:0000259" key="5">
    <source>
        <dbReference type="PROSITE" id="PS50931"/>
    </source>
</evidence>
<evidence type="ECO:0000313" key="6">
    <source>
        <dbReference type="EMBL" id="BCJ97098.1"/>
    </source>
</evidence>
<name>A0A7I8DF29_9FIRM</name>
<dbReference type="Gene3D" id="1.10.10.10">
    <property type="entry name" value="Winged helix-like DNA-binding domain superfamily/Winged helix DNA-binding domain"/>
    <property type="match status" value="1"/>
</dbReference>
<dbReference type="InterPro" id="IPR000847">
    <property type="entry name" value="LysR_HTH_N"/>
</dbReference>
<keyword evidence="7" id="KW-1185">Reference proteome</keyword>
<dbReference type="EMBL" id="AP023368">
    <property type="protein sequence ID" value="BCJ97098.1"/>
    <property type="molecule type" value="Genomic_DNA"/>
</dbReference>
<dbReference type="PANTHER" id="PTHR30346">
    <property type="entry name" value="TRANSCRIPTIONAL DUAL REGULATOR HCAR-RELATED"/>
    <property type="match status" value="1"/>
</dbReference>
<reference evidence="6 7" key="2">
    <citation type="submission" date="2020-08" db="EMBL/GenBank/DDBJ databases">
        <authorList>
            <person name="Ueki A."/>
            <person name="Tonouchi A."/>
        </authorList>
    </citation>
    <scope>NUCLEOTIDE SEQUENCE [LARGE SCALE GENOMIC DNA]</scope>
    <source>
        <strain evidence="6 7">CTTW</strain>
    </source>
</reference>
<gene>
    <name evidence="6" type="ORF">bsdcttw_01390</name>
</gene>
<keyword evidence="2" id="KW-0805">Transcription regulation</keyword>
<proteinExistence type="inferred from homology"/>
<accession>A0A7I8DF29</accession>
<dbReference type="PANTHER" id="PTHR30346:SF0">
    <property type="entry name" value="HCA OPERON TRANSCRIPTIONAL ACTIVATOR HCAR"/>
    <property type="match status" value="1"/>
</dbReference>
<comment type="similarity">
    <text evidence="1">Belongs to the LysR transcriptional regulatory family.</text>
</comment>
<dbReference type="PRINTS" id="PR00039">
    <property type="entry name" value="HTHLYSR"/>
</dbReference>
<dbReference type="KEGG" id="acht:bsdcttw_01390"/>